<sequence>MQQQVQGLQQRLDQLQLGVINYAQPVRQQHPAAAPVSLPQQQLKQQQQVSAVVHQQPNYPEPRFQPPSSVQRIQQPKMIGHPTSMFQPPRGGPPQQAPTILTPYNQQYIPGLTYPSLGLPNLSGHQPQPLHVPYQQLPIPDTQQQPPTSGAPQPHYNQPSARPKEYNSDYYMRQRRSDPGQKYTGDSDTSDVSTYRQTRNKRRSGPEYNRPREDQQRDFSPIRSVRSSPLHRTLNSPRRSRGSNDSQSESDTDGRLSKGSRGSRKKKDKLEKRQFLSSIPKTLRYSGKEKPGNSPVVLGVGSTKSSMDNRLSSIEEHIEKMMSTVTSLVQEKSAKQGTSPSSKSPNQDNRSSNYSPRRNYGRGRGRRNNSTDRRQNRRGYDNNECYYCHKQGHYKRNCPDLWRINNRQQPKQLTPKNNTQDERRVEFEEDNFVQDEVDKTSTGGASVGTLGSAHLFRCVVKIQNKEVNALIDTGSEVTILKDSVFDALTQKPYIIRETTMHGAGRDMRMTCRITNPTEFSIELLAFKETLHVAPIDCDMLIGADFLIKHGAILDVPAKKMNLRNTQVHLRLGGETSPTNAPVVNRVTVQQTVIVPPNSALRIDLESAGMASDYLIEPKGNTTLLVPRTVCAKGQKPTLCFLNITDNPVRIPKGDEVGYTQEVKVIQSMDEEPLPSVGTCTNPSTLKKGSPKSGIPSHLKDLNWARFLTDIDEVIPLVKPRNRQRQFKNVSSAMLQLFATTSETLAPPHALETTEYQIVPDSSNVDCNLDLTVSAPTLEQLKEDNTWFSTHIDLICLPTTAHIIISDDNSCHVAAITQSEGISFTGFTTEEIKTKQMSYKGDKEMKKVEEDPKLGGRSDYNNNATLQTGTLKPRLGRGTTMEGIGGTYELVSGVGFVLVEEASASSTLQVHGEKATLPTVEQAVLRPVEDILAEEVGDSAPVADPEGMYDYRCPRSGRMERTYILSQRDQHCPVRGCPVVTRSVKRHVLGEHLSYMFAPTQEPHLMRDPGFHRYRGHMVMVLAQWLTGQTSATFDDLVIFLRRHARVSVGYPQAGEEMPVFRTVCREMGWPTQAWFRIQPVREISSPVCVLHWRVMSSVLHFLTPSHQDKMFTEKYSKREDNLSLEVLHNMNKMFLATTVKDNLVPAGAESGSCASLPERSFVMDTPEVVEQPCAAAAMLTTEEVALVEEEEPEERFIVILQYQDDRRMVPAYSLRNLRVLTEDRFQGDGSATLFFQGMIIDPLLTLRDIVQMEPPRPTIEVRFLDSTNL</sequence>
<dbReference type="AlphaFoldDB" id="A0A6J8AD33"/>
<evidence type="ECO:0000256" key="1">
    <source>
        <dbReference type="ARBA" id="ARBA00022801"/>
    </source>
</evidence>
<feature type="compositionally biased region" description="Polar residues" evidence="3">
    <location>
        <begin position="141"/>
        <end position="160"/>
    </location>
</feature>
<feature type="region of interest" description="Disordered" evidence="3">
    <location>
        <begin position="842"/>
        <end position="873"/>
    </location>
</feature>
<dbReference type="Gene3D" id="4.10.60.10">
    <property type="entry name" value="Zinc finger, CCHC-type"/>
    <property type="match status" value="1"/>
</dbReference>
<keyword evidence="1" id="KW-0378">Hydrolase</keyword>
<dbReference type="SMART" id="SM00343">
    <property type="entry name" value="ZnF_C2HC"/>
    <property type="match status" value="1"/>
</dbReference>
<feature type="compositionally biased region" description="Polar residues" evidence="3">
    <location>
        <begin position="677"/>
        <end position="686"/>
    </location>
</feature>
<dbReference type="GO" id="GO:0003676">
    <property type="term" value="F:nucleic acid binding"/>
    <property type="evidence" value="ECO:0007669"/>
    <property type="project" value="InterPro"/>
</dbReference>
<gene>
    <name evidence="6" type="ORF">MCOR_6359</name>
</gene>
<dbReference type="GO" id="GO:0008270">
    <property type="term" value="F:zinc ion binding"/>
    <property type="evidence" value="ECO:0007669"/>
    <property type="project" value="UniProtKB-KW"/>
</dbReference>
<feature type="compositionally biased region" description="Polar residues" evidence="3">
    <location>
        <begin position="184"/>
        <end position="197"/>
    </location>
</feature>
<feature type="compositionally biased region" description="Basic and acidic residues" evidence="3">
    <location>
        <begin position="369"/>
        <end position="380"/>
    </location>
</feature>
<organism evidence="6 7">
    <name type="scientific">Mytilus coruscus</name>
    <name type="common">Sea mussel</name>
    <dbReference type="NCBI Taxonomy" id="42192"/>
    <lineage>
        <taxon>Eukaryota</taxon>
        <taxon>Metazoa</taxon>
        <taxon>Spiralia</taxon>
        <taxon>Lophotrochozoa</taxon>
        <taxon>Mollusca</taxon>
        <taxon>Bivalvia</taxon>
        <taxon>Autobranchia</taxon>
        <taxon>Pteriomorphia</taxon>
        <taxon>Mytilida</taxon>
        <taxon>Mytiloidea</taxon>
        <taxon>Mytilidae</taxon>
        <taxon>Mytilinae</taxon>
        <taxon>Mytilus</taxon>
    </lineage>
</organism>
<feature type="region of interest" description="Disordered" evidence="3">
    <location>
        <begin position="29"/>
        <end position="68"/>
    </location>
</feature>
<evidence type="ECO:0000256" key="3">
    <source>
        <dbReference type="SAM" id="MobiDB-lite"/>
    </source>
</evidence>
<keyword evidence="7" id="KW-1185">Reference proteome</keyword>
<dbReference type="PROSITE" id="PS00141">
    <property type="entry name" value="ASP_PROTEASE"/>
    <property type="match status" value="1"/>
</dbReference>
<evidence type="ECO:0000259" key="4">
    <source>
        <dbReference type="PROSITE" id="PS50158"/>
    </source>
</evidence>
<evidence type="ECO:0000259" key="5">
    <source>
        <dbReference type="PROSITE" id="PS50175"/>
    </source>
</evidence>
<evidence type="ECO:0000256" key="2">
    <source>
        <dbReference type="PROSITE-ProRule" id="PRU00047"/>
    </source>
</evidence>
<dbReference type="InterPro" id="IPR001878">
    <property type="entry name" value="Znf_CCHC"/>
</dbReference>
<dbReference type="InterPro" id="IPR021109">
    <property type="entry name" value="Peptidase_aspartic_dom_sf"/>
</dbReference>
<accession>A0A6J8AD33</accession>
<proteinExistence type="predicted"/>
<reference evidence="6 7" key="1">
    <citation type="submission" date="2020-06" db="EMBL/GenBank/DDBJ databases">
        <authorList>
            <person name="Li R."/>
            <person name="Bekaert M."/>
        </authorList>
    </citation>
    <scope>NUCLEOTIDE SEQUENCE [LARGE SCALE GENOMIC DNA]</scope>
    <source>
        <strain evidence="7">wild</strain>
    </source>
</reference>
<dbReference type="GO" id="GO:0004190">
    <property type="term" value="F:aspartic-type endopeptidase activity"/>
    <property type="evidence" value="ECO:0007669"/>
    <property type="project" value="InterPro"/>
</dbReference>
<feature type="compositionally biased region" description="Polar residues" evidence="3">
    <location>
        <begin position="233"/>
        <end position="249"/>
    </location>
</feature>
<dbReference type="PANTHER" id="PTHR46888">
    <property type="entry name" value="ZINC KNUCKLE DOMAINCONTAINING PROTEIN-RELATED"/>
    <property type="match status" value="1"/>
</dbReference>
<dbReference type="EMBL" id="CACVKT020001195">
    <property type="protein sequence ID" value="CAC5365838.1"/>
    <property type="molecule type" value="Genomic_DNA"/>
</dbReference>
<dbReference type="InterPro" id="IPR001969">
    <property type="entry name" value="Aspartic_peptidase_AS"/>
</dbReference>
<dbReference type="OrthoDB" id="10377617at2759"/>
<feature type="compositionally biased region" description="Basic and acidic residues" evidence="3">
    <location>
        <begin position="842"/>
        <end position="855"/>
    </location>
</feature>
<dbReference type="Proteomes" id="UP000507470">
    <property type="component" value="Unassembled WGS sequence"/>
</dbReference>
<feature type="region of interest" description="Disordered" evidence="3">
    <location>
        <begin position="329"/>
        <end position="380"/>
    </location>
</feature>
<evidence type="ECO:0008006" key="8">
    <source>
        <dbReference type="Google" id="ProtNLM"/>
    </source>
</evidence>
<dbReference type="InterPro" id="IPR001995">
    <property type="entry name" value="Peptidase_A2_cat"/>
</dbReference>
<dbReference type="CDD" id="cd00303">
    <property type="entry name" value="retropepsin_like"/>
    <property type="match status" value="1"/>
</dbReference>
<evidence type="ECO:0000313" key="6">
    <source>
        <dbReference type="EMBL" id="CAC5365838.1"/>
    </source>
</evidence>
<feature type="compositionally biased region" description="Polar residues" evidence="3">
    <location>
        <begin position="858"/>
        <end position="869"/>
    </location>
</feature>
<keyword evidence="2" id="KW-0862">Zinc</keyword>
<dbReference type="SUPFAM" id="SSF57756">
    <property type="entry name" value="Retrovirus zinc finger-like domains"/>
    <property type="match status" value="1"/>
</dbReference>
<dbReference type="GO" id="GO:0006508">
    <property type="term" value="P:proteolysis"/>
    <property type="evidence" value="ECO:0007669"/>
    <property type="project" value="InterPro"/>
</dbReference>
<dbReference type="PROSITE" id="PS50175">
    <property type="entry name" value="ASP_PROT_RETROV"/>
    <property type="match status" value="1"/>
</dbReference>
<feature type="compositionally biased region" description="Low complexity" evidence="3">
    <location>
        <begin position="35"/>
        <end position="56"/>
    </location>
</feature>
<feature type="compositionally biased region" description="Polar residues" evidence="3">
    <location>
        <begin position="329"/>
        <end position="356"/>
    </location>
</feature>
<protein>
    <recommendedName>
        <fullName evidence="8">CCHC-type domain-containing protein</fullName>
    </recommendedName>
</protein>
<keyword evidence="2" id="KW-0863">Zinc-finger</keyword>
<feature type="domain" description="Peptidase A2" evidence="5">
    <location>
        <begin position="467"/>
        <end position="504"/>
    </location>
</feature>
<dbReference type="PROSITE" id="PS50158">
    <property type="entry name" value="ZF_CCHC"/>
    <property type="match status" value="1"/>
</dbReference>
<feature type="domain" description="CCHC-type" evidence="4">
    <location>
        <begin position="385"/>
        <end position="400"/>
    </location>
</feature>
<dbReference type="Gene3D" id="2.40.70.10">
    <property type="entry name" value="Acid Proteases"/>
    <property type="match status" value="1"/>
</dbReference>
<name>A0A6J8AD33_MYTCO</name>
<feature type="region of interest" description="Disordered" evidence="3">
    <location>
        <begin position="119"/>
        <end position="309"/>
    </location>
</feature>
<keyword evidence="2" id="KW-0479">Metal-binding</keyword>
<dbReference type="PANTHER" id="PTHR46888:SF1">
    <property type="entry name" value="RIBONUCLEASE H"/>
    <property type="match status" value="1"/>
</dbReference>
<dbReference type="InterPro" id="IPR036875">
    <property type="entry name" value="Znf_CCHC_sf"/>
</dbReference>
<evidence type="ECO:0000313" key="7">
    <source>
        <dbReference type="Proteomes" id="UP000507470"/>
    </source>
</evidence>
<feature type="region of interest" description="Disordered" evidence="3">
    <location>
        <begin position="673"/>
        <end position="693"/>
    </location>
</feature>
<dbReference type="SUPFAM" id="SSF50630">
    <property type="entry name" value="Acid proteases"/>
    <property type="match status" value="1"/>
</dbReference>